<gene>
    <name evidence="4" type="ORF">H8S20_05360</name>
</gene>
<dbReference type="Pfam" id="PF03266">
    <property type="entry name" value="NTPase_1"/>
    <property type="match status" value="1"/>
</dbReference>
<dbReference type="PANTHER" id="PTHR43146">
    <property type="entry name" value="CANCER-RELATED NUCLEOSIDE-TRIPHOSPHATASE"/>
    <property type="match status" value="1"/>
</dbReference>
<evidence type="ECO:0000313" key="4">
    <source>
        <dbReference type="EMBL" id="MBC5628319.1"/>
    </source>
</evidence>
<evidence type="ECO:0000313" key="5">
    <source>
        <dbReference type="Proteomes" id="UP000596929"/>
    </source>
</evidence>
<keyword evidence="5" id="KW-1185">Reference proteome</keyword>
<accession>A0ABR7DA98</accession>
<sequence>MFSKILYLIRRIVEIVMNLNIFLTGESGCGKSTMINKILDTLNIKYSGYRTLHYYINGQDKGFYINGYEDVEGNYSPISVKIGDKKCCGIKEVFEIVGSEILRKSRENSNVKLILMDEIGVLESDALKFKEEIIKCLNSDHLVIGVIKKKDSEFLNCIRFNKGNIIIDIEDKGNDERELIINKIITMIKNNI</sequence>
<organism evidence="4 5">
    <name type="scientific">Clostridium hominis</name>
    <dbReference type="NCBI Taxonomy" id="2763036"/>
    <lineage>
        <taxon>Bacteria</taxon>
        <taxon>Bacillati</taxon>
        <taxon>Bacillota</taxon>
        <taxon>Clostridia</taxon>
        <taxon>Eubacteriales</taxon>
        <taxon>Clostridiaceae</taxon>
        <taxon>Clostridium</taxon>
    </lineage>
</organism>
<dbReference type="SUPFAM" id="SSF52540">
    <property type="entry name" value="P-loop containing nucleoside triphosphate hydrolases"/>
    <property type="match status" value="1"/>
</dbReference>
<name>A0ABR7DA98_9CLOT</name>
<evidence type="ECO:0008006" key="6">
    <source>
        <dbReference type="Google" id="ProtNLM"/>
    </source>
</evidence>
<evidence type="ECO:0000256" key="2">
    <source>
        <dbReference type="ARBA" id="ARBA00022801"/>
    </source>
</evidence>
<evidence type="ECO:0000256" key="1">
    <source>
        <dbReference type="ARBA" id="ARBA00022741"/>
    </source>
</evidence>
<proteinExistence type="predicted"/>
<evidence type="ECO:0000256" key="3">
    <source>
        <dbReference type="ARBA" id="ARBA00022840"/>
    </source>
</evidence>
<dbReference type="Gene3D" id="3.40.50.300">
    <property type="entry name" value="P-loop containing nucleotide triphosphate hydrolases"/>
    <property type="match status" value="1"/>
</dbReference>
<dbReference type="RefSeq" id="WP_186859474.1">
    <property type="nucleotide sequence ID" value="NZ_JACOOO010000006.1"/>
</dbReference>
<dbReference type="InterPro" id="IPR027417">
    <property type="entry name" value="P-loop_NTPase"/>
</dbReference>
<keyword evidence="3" id="KW-0067">ATP-binding</keyword>
<dbReference type="InterPro" id="IPR004948">
    <property type="entry name" value="Nuc-triphosphatase_THEP1"/>
</dbReference>
<dbReference type="Proteomes" id="UP000596929">
    <property type="component" value="Unassembled WGS sequence"/>
</dbReference>
<comment type="caution">
    <text evidence="4">The sequence shown here is derived from an EMBL/GenBank/DDBJ whole genome shotgun (WGS) entry which is preliminary data.</text>
</comment>
<protein>
    <recommendedName>
        <fullName evidence="6">AAA+ ATPase domain-containing protein</fullName>
    </recommendedName>
</protein>
<dbReference type="EMBL" id="JACOOO010000006">
    <property type="protein sequence ID" value="MBC5628319.1"/>
    <property type="molecule type" value="Genomic_DNA"/>
</dbReference>
<keyword evidence="2" id="KW-0378">Hydrolase</keyword>
<dbReference type="PANTHER" id="PTHR43146:SF1">
    <property type="entry name" value="CANCER-RELATED NUCLEOSIDE-TRIPHOSPHATASE"/>
    <property type="match status" value="1"/>
</dbReference>
<reference evidence="4 5" key="1">
    <citation type="submission" date="2020-08" db="EMBL/GenBank/DDBJ databases">
        <title>Genome public.</title>
        <authorList>
            <person name="Liu C."/>
            <person name="Sun Q."/>
        </authorList>
    </citation>
    <scope>NUCLEOTIDE SEQUENCE [LARGE SCALE GENOMIC DNA]</scope>
    <source>
        <strain evidence="4 5">NSJ-6</strain>
    </source>
</reference>
<keyword evidence="1" id="KW-0547">Nucleotide-binding</keyword>